<dbReference type="Gene3D" id="2.80.10.50">
    <property type="match status" value="2"/>
</dbReference>
<dbReference type="InterPro" id="IPR000772">
    <property type="entry name" value="Ricin_B_lectin"/>
</dbReference>
<dbReference type="RefSeq" id="WP_182855615.1">
    <property type="nucleotide sequence ID" value="NZ_WMLF01000138.1"/>
</dbReference>
<protein>
    <submittedName>
        <fullName evidence="3">RICIN domain-containing protein</fullName>
    </submittedName>
</protein>
<feature type="compositionally biased region" description="Low complexity" evidence="1">
    <location>
        <begin position="154"/>
        <end position="167"/>
    </location>
</feature>
<dbReference type="Pfam" id="PF14200">
    <property type="entry name" value="RicinB_lectin_2"/>
    <property type="match status" value="1"/>
</dbReference>
<dbReference type="SUPFAM" id="SSF50370">
    <property type="entry name" value="Ricin B-like lectins"/>
    <property type="match status" value="1"/>
</dbReference>
<dbReference type="CDD" id="cd00161">
    <property type="entry name" value="beta-trefoil_Ricin-like"/>
    <property type="match status" value="1"/>
</dbReference>
<evidence type="ECO:0000256" key="1">
    <source>
        <dbReference type="SAM" id="MobiDB-lite"/>
    </source>
</evidence>
<evidence type="ECO:0000313" key="4">
    <source>
        <dbReference type="Proteomes" id="UP000766698"/>
    </source>
</evidence>
<evidence type="ECO:0000259" key="2">
    <source>
        <dbReference type="Pfam" id="PF14200"/>
    </source>
</evidence>
<name>A0ABR6EG17_9ACTN</name>
<dbReference type="InterPro" id="IPR035992">
    <property type="entry name" value="Ricin_B-like_lectins"/>
</dbReference>
<dbReference type="PROSITE" id="PS50231">
    <property type="entry name" value="RICIN_B_LECTIN"/>
    <property type="match status" value="1"/>
</dbReference>
<evidence type="ECO:0000313" key="3">
    <source>
        <dbReference type="EMBL" id="MBB1244267.1"/>
    </source>
</evidence>
<sequence>MREGLYRVRNVGSGLLLEVYEGRPGNGVNVQQGREREGASAAGQLWRLIPVHPGSALYHLECAASGKRLDVAGASEEPGANVQQWRANNFGAQEWLLEEHVGHPGRFSLVSYVSGLLLEVADASTADGANVRQGEDTDTPAQWWTLEPAPAPAPTGATGTDRAPAAR</sequence>
<gene>
    <name evidence="3" type="ORF">GL263_11950</name>
</gene>
<feature type="domain" description="Ricin B lectin" evidence="2">
    <location>
        <begin position="43"/>
        <end position="133"/>
    </location>
</feature>
<dbReference type="EMBL" id="WMLF01000138">
    <property type="protein sequence ID" value="MBB1244267.1"/>
    <property type="molecule type" value="Genomic_DNA"/>
</dbReference>
<organism evidence="3 4">
    <name type="scientific">Streptomyces durbertensis</name>
    <dbReference type="NCBI Taxonomy" id="2448886"/>
    <lineage>
        <taxon>Bacteria</taxon>
        <taxon>Bacillati</taxon>
        <taxon>Actinomycetota</taxon>
        <taxon>Actinomycetes</taxon>
        <taxon>Kitasatosporales</taxon>
        <taxon>Streptomycetaceae</taxon>
        <taxon>Streptomyces</taxon>
    </lineage>
</organism>
<keyword evidence="4" id="KW-1185">Reference proteome</keyword>
<feature type="region of interest" description="Disordered" evidence="1">
    <location>
        <begin position="145"/>
        <end position="167"/>
    </location>
</feature>
<comment type="caution">
    <text evidence="3">The sequence shown here is derived from an EMBL/GenBank/DDBJ whole genome shotgun (WGS) entry which is preliminary data.</text>
</comment>
<proteinExistence type="predicted"/>
<reference evidence="4" key="1">
    <citation type="journal article" date="2020" name="Syst. Appl. Microbiol.">
        <title>Streptomyces alkaliterrae sp. nov., isolated from an alkaline soil, and emended descriptions of Streptomyces alkaliphilus, Streptomyces calidiresistens and Streptomyces durbertensis.</title>
        <authorList>
            <person name="Swiecimska M."/>
            <person name="Golinska P."/>
            <person name="Nouioui I."/>
            <person name="Wypij M."/>
            <person name="Rai M."/>
            <person name="Sangal V."/>
            <person name="Goodfellow M."/>
        </authorList>
    </citation>
    <scope>NUCLEOTIDE SEQUENCE [LARGE SCALE GENOMIC DNA]</scope>
    <source>
        <strain evidence="4">DSM 104538</strain>
    </source>
</reference>
<dbReference type="Proteomes" id="UP000766698">
    <property type="component" value="Unassembled WGS sequence"/>
</dbReference>
<accession>A0ABR6EG17</accession>